<proteinExistence type="predicted"/>
<keyword evidence="3" id="KW-1185">Reference proteome</keyword>
<evidence type="ECO:0000313" key="3">
    <source>
        <dbReference type="Proteomes" id="UP001396898"/>
    </source>
</evidence>
<dbReference type="EMBL" id="JAQQWI010000007">
    <property type="protein sequence ID" value="KAK8026331.1"/>
    <property type="molecule type" value="Genomic_DNA"/>
</dbReference>
<gene>
    <name evidence="2" type="ORF">PG991_003387</name>
</gene>
<evidence type="ECO:0000313" key="2">
    <source>
        <dbReference type="EMBL" id="KAK8026331.1"/>
    </source>
</evidence>
<accession>A0ABR1S3H2</accession>
<keyword evidence="1" id="KW-0472">Membrane</keyword>
<sequence length="185" mass="21685">MLSSIRSQLAALMAPRTRSWFAVYLAVFVLLHNCSLLTRHYRHKARNLQLQARYHAVGILEELHFSVNILLTYYHYVNQGHLRFGLGSLSNRSIAKLGLDDMQTEFLEKSARAIKETRKLQPVSQKAIKRGAILMYRSGPRMRRARQECIFHDDYYFIAQMYQPDWEPPDQTITSVQFSEHEQQV</sequence>
<protein>
    <submittedName>
        <fullName evidence="2">Uncharacterized protein</fullName>
    </submittedName>
</protein>
<name>A0ABR1S3H2_9PEZI</name>
<organism evidence="2 3">
    <name type="scientific">Apiospora marii</name>
    <dbReference type="NCBI Taxonomy" id="335849"/>
    <lineage>
        <taxon>Eukaryota</taxon>
        <taxon>Fungi</taxon>
        <taxon>Dikarya</taxon>
        <taxon>Ascomycota</taxon>
        <taxon>Pezizomycotina</taxon>
        <taxon>Sordariomycetes</taxon>
        <taxon>Xylariomycetidae</taxon>
        <taxon>Amphisphaeriales</taxon>
        <taxon>Apiosporaceae</taxon>
        <taxon>Apiospora</taxon>
    </lineage>
</organism>
<dbReference type="Proteomes" id="UP001396898">
    <property type="component" value="Unassembled WGS sequence"/>
</dbReference>
<feature type="transmembrane region" description="Helical" evidence="1">
    <location>
        <begin position="20"/>
        <end position="38"/>
    </location>
</feature>
<keyword evidence="1" id="KW-1133">Transmembrane helix</keyword>
<evidence type="ECO:0000256" key="1">
    <source>
        <dbReference type="SAM" id="Phobius"/>
    </source>
</evidence>
<keyword evidence="1" id="KW-0812">Transmembrane</keyword>
<comment type="caution">
    <text evidence="2">The sequence shown here is derived from an EMBL/GenBank/DDBJ whole genome shotgun (WGS) entry which is preliminary data.</text>
</comment>
<reference evidence="2 3" key="1">
    <citation type="submission" date="2023-01" db="EMBL/GenBank/DDBJ databases">
        <title>Analysis of 21 Apiospora genomes using comparative genomics revels a genus with tremendous synthesis potential of carbohydrate active enzymes and secondary metabolites.</title>
        <authorList>
            <person name="Sorensen T."/>
        </authorList>
    </citation>
    <scope>NUCLEOTIDE SEQUENCE [LARGE SCALE GENOMIC DNA]</scope>
    <source>
        <strain evidence="2 3">CBS 20057</strain>
    </source>
</reference>